<evidence type="ECO:0000313" key="1">
    <source>
        <dbReference type="EMBL" id="AEF34022.1"/>
    </source>
</evidence>
<sequence>MVGVDVVAGDDVVAGFAGAGVGASDAGSVERSANATSVGRFSWRCTGVIAHTA</sequence>
<dbReference type="KEGG" id="mjd:JDM601_0022"/>
<accession>F5YWC1</accession>
<keyword evidence="2" id="KW-1185">Reference proteome</keyword>
<organism evidence="1 2">
    <name type="scientific">Mycolicibacter sinensis (strain JDM601)</name>
    <name type="common">Mycobacterium sinense</name>
    <dbReference type="NCBI Taxonomy" id="875328"/>
    <lineage>
        <taxon>Bacteria</taxon>
        <taxon>Bacillati</taxon>
        <taxon>Actinomycetota</taxon>
        <taxon>Actinomycetes</taxon>
        <taxon>Mycobacteriales</taxon>
        <taxon>Mycobacteriaceae</taxon>
        <taxon>Mycolicibacter</taxon>
    </lineage>
</organism>
<name>F5YWC1_MYCSD</name>
<dbReference type="HOGENOM" id="CLU_3063705_0_0_11"/>
<protein>
    <submittedName>
        <fullName evidence="1">Uncharacterized protein</fullName>
    </submittedName>
</protein>
<dbReference type="AlphaFoldDB" id="F5YWC1"/>
<reference evidence="1 2" key="1">
    <citation type="journal article" date="2011" name="J. Bacteriol.">
        <title>Complete genome sequence of a novel clinical isolate, the nontuberculous Mycobacterium strain JDM601.</title>
        <authorList>
            <person name="Zhang Z.Y."/>
            <person name="Sun Z.Q."/>
            <person name="Wang Z.L."/>
            <person name="Wen Z.L."/>
            <person name="Sun Q.W."/>
            <person name="Zhu Z.Q."/>
            <person name="Song Y.Z."/>
            <person name="Zhao J.W."/>
            <person name="Wang H.H."/>
            <person name="Zhang S.L."/>
            <person name="Guo X.K."/>
        </authorList>
    </citation>
    <scope>NUCLEOTIDE SEQUENCE [LARGE SCALE GENOMIC DNA]</scope>
    <source>
        <strain evidence="1 2">JDM601</strain>
    </source>
</reference>
<gene>
    <name evidence="1" type="ordered locus">JDM601_0022</name>
</gene>
<proteinExistence type="predicted"/>
<dbReference type="Proteomes" id="UP000009224">
    <property type="component" value="Chromosome"/>
</dbReference>
<evidence type="ECO:0000313" key="2">
    <source>
        <dbReference type="Proteomes" id="UP000009224"/>
    </source>
</evidence>
<dbReference type="EMBL" id="CP002329">
    <property type="protein sequence ID" value="AEF34022.1"/>
    <property type="molecule type" value="Genomic_DNA"/>
</dbReference>